<dbReference type="EMBL" id="VSSQ01003348">
    <property type="protein sequence ID" value="MPM20275.1"/>
    <property type="molecule type" value="Genomic_DNA"/>
</dbReference>
<evidence type="ECO:0000313" key="1">
    <source>
        <dbReference type="EMBL" id="MPM20275.1"/>
    </source>
</evidence>
<protein>
    <submittedName>
        <fullName evidence="1">Uncharacterized protein</fullName>
    </submittedName>
</protein>
<reference evidence="1" key="1">
    <citation type="submission" date="2019-08" db="EMBL/GenBank/DDBJ databases">
        <authorList>
            <person name="Kucharzyk K."/>
            <person name="Murdoch R.W."/>
            <person name="Higgins S."/>
            <person name="Loffler F."/>
        </authorList>
    </citation>
    <scope>NUCLEOTIDE SEQUENCE</scope>
</reference>
<accession>A0A644XVS6</accession>
<organism evidence="1">
    <name type="scientific">bioreactor metagenome</name>
    <dbReference type="NCBI Taxonomy" id="1076179"/>
    <lineage>
        <taxon>unclassified sequences</taxon>
        <taxon>metagenomes</taxon>
        <taxon>ecological metagenomes</taxon>
    </lineage>
</organism>
<dbReference type="AlphaFoldDB" id="A0A644XVS6"/>
<comment type="caution">
    <text evidence="1">The sequence shown here is derived from an EMBL/GenBank/DDBJ whole genome shotgun (WGS) entry which is preliminary data.</text>
</comment>
<gene>
    <name evidence="1" type="ORF">SDC9_66704</name>
</gene>
<proteinExistence type="predicted"/>
<sequence length="38" mass="4321">MNAFLVKRSGDCVVNEKMRKAAGANRQPLSLFIFTIFF</sequence>
<name>A0A644XVS6_9ZZZZ</name>